<evidence type="ECO:0000256" key="2">
    <source>
        <dbReference type="SAM" id="Phobius"/>
    </source>
</evidence>
<protein>
    <submittedName>
        <fullName evidence="3">Energy-coupling factor transport system substrate-specific component</fullName>
    </submittedName>
</protein>
<accession>A0A2A9CTQ8</accession>
<dbReference type="InterPro" id="IPR024529">
    <property type="entry name" value="ECF_trnsprt_substrate-spec"/>
</dbReference>
<feature type="transmembrane region" description="Helical" evidence="2">
    <location>
        <begin position="130"/>
        <end position="148"/>
    </location>
</feature>
<keyword evidence="4" id="KW-1185">Reference proteome</keyword>
<name>A0A2A9CTQ8_9ACTN</name>
<keyword evidence="2" id="KW-1133">Transmembrane helix</keyword>
<dbReference type="AlphaFoldDB" id="A0A2A9CTQ8"/>
<dbReference type="InterPro" id="IPR017196">
    <property type="entry name" value="ECF_substrate-spec_UCP037395"/>
</dbReference>
<gene>
    <name evidence="3" type="ORF">ATK74_2104</name>
</gene>
<dbReference type="EMBL" id="PDJC01000001">
    <property type="protein sequence ID" value="PFG17531.1"/>
    <property type="molecule type" value="Genomic_DNA"/>
</dbReference>
<dbReference type="Gene3D" id="1.10.1760.20">
    <property type="match status" value="1"/>
</dbReference>
<evidence type="ECO:0000256" key="1">
    <source>
        <dbReference type="SAM" id="MobiDB-lite"/>
    </source>
</evidence>
<dbReference type="Pfam" id="PF12822">
    <property type="entry name" value="ECF_trnsprt"/>
    <property type="match status" value="1"/>
</dbReference>
<feature type="transmembrane region" description="Helical" evidence="2">
    <location>
        <begin position="155"/>
        <end position="174"/>
    </location>
</feature>
<sequence length="286" mass="30308">MERRRISVALAVAVVMGVIAFSWPLFLRPESGMSPTQAPIMFALALAAMLAVVLSEVAGGRMDARTLAMLGVLAAVGTVLRPLSAGTAGFELIFFLMILAGRVFGAGFGFALGAITLFTSALITSGVGPWLPYQMLSAGFVGLFAGLLPKAKGWAEIWLLAGYGMVSAFAYGWVMDFSFWPYGIGNETQISFDASLGALENLHRFVLYNIATSMGWNLGRALTNAALIMLLGVPLLRILRRAARPAVFAEDAATPEPTRSPSARVVPHAAPPHLISEAIAAPTRPE</sequence>
<feature type="transmembrane region" description="Helical" evidence="2">
    <location>
        <begin position="6"/>
        <end position="26"/>
    </location>
</feature>
<feature type="region of interest" description="Disordered" evidence="1">
    <location>
        <begin position="251"/>
        <end position="286"/>
    </location>
</feature>
<dbReference type="OrthoDB" id="5185518at2"/>
<dbReference type="Proteomes" id="UP000226079">
    <property type="component" value="Unassembled WGS sequence"/>
</dbReference>
<dbReference type="PIRSF" id="PIRSF037395">
    <property type="entry name" value="UCP037395_ABCper"/>
    <property type="match status" value="1"/>
</dbReference>
<reference evidence="3 4" key="1">
    <citation type="submission" date="2017-10" db="EMBL/GenBank/DDBJ databases">
        <title>Sequencing the genomes of 1000 actinobacteria strains.</title>
        <authorList>
            <person name="Klenk H.-P."/>
        </authorList>
    </citation>
    <scope>NUCLEOTIDE SEQUENCE [LARGE SCALE GENOMIC DNA]</scope>
    <source>
        <strain evidence="3 4">DSM 15597</strain>
    </source>
</reference>
<proteinExistence type="predicted"/>
<dbReference type="GO" id="GO:0022857">
    <property type="term" value="F:transmembrane transporter activity"/>
    <property type="evidence" value="ECO:0007669"/>
    <property type="project" value="InterPro"/>
</dbReference>
<feature type="transmembrane region" description="Helical" evidence="2">
    <location>
        <begin position="92"/>
        <end position="118"/>
    </location>
</feature>
<dbReference type="RefSeq" id="WP_098460951.1">
    <property type="nucleotide sequence ID" value="NZ_PDJC01000001.1"/>
</dbReference>
<evidence type="ECO:0000313" key="4">
    <source>
        <dbReference type="Proteomes" id="UP000226079"/>
    </source>
</evidence>
<keyword evidence="2" id="KW-0812">Transmembrane</keyword>
<keyword evidence="2" id="KW-0472">Membrane</keyword>
<comment type="caution">
    <text evidence="3">The sequence shown here is derived from an EMBL/GenBank/DDBJ whole genome shotgun (WGS) entry which is preliminary data.</text>
</comment>
<organism evidence="3 4">
    <name type="scientific">Propionicimonas paludicola</name>
    <dbReference type="NCBI Taxonomy" id="185243"/>
    <lineage>
        <taxon>Bacteria</taxon>
        <taxon>Bacillati</taxon>
        <taxon>Actinomycetota</taxon>
        <taxon>Actinomycetes</taxon>
        <taxon>Propionibacteriales</taxon>
        <taxon>Nocardioidaceae</taxon>
        <taxon>Propionicimonas</taxon>
    </lineage>
</organism>
<evidence type="ECO:0000313" key="3">
    <source>
        <dbReference type="EMBL" id="PFG17531.1"/>
    </source>
</evidence>
<feature type="transmembrane region" description="Helical" evidence="2">
    <location>
        <begin position="38"/>
        <end position="58"/>
    </location>
</feature>
<feature type="transmembrane region" description="Helical" evidence="2">
    <location>
        <begin position="221"/>
        <end position="239"/>
    </location>
</feature>